<evidence type="ECO:0000259" key="17">
    <source>
        <dbReference type="PROSITE" id="PS50104"/>
    </source>
</evidence>
<gene>
    <name evidence="18" type="primary">TLR8</name>
</gene>
<dbReference type="PANTHER" id="PTHR47410:SF1">
    <property type="entry name" value="TOLL-LIKE RECEPTOR 8"/>
    <property type="match status" value="1"/>
</dbReference>
<dbReference type="GO" id="GO:0005886">
    <property type="term" value="C:plasma membrane"/>
    <property type="evidence" value="ECO:0007669"/>
    <property type="project" value="TreeGrafter"/>
</dbReference>
<evidence type="ECO:0000256" key="10">
    <source>
        <dbReference type="ARBA" id="ARBA00022989"/>
    </source>
</evidence>
<keyword evidence="10 16" id="KW-1133">Transmembrane helix</keyword>
<evidence type="ECO:0000313" key="18">
    <source>
        <dbReference type="Ensembl" id="ENSDCDP00010046476.1"/>
    </source>
</evidence>
<keyword evidence="5 16" id="KW-0812">Transmembrane</keyword>
<evidence type="ECO:0000256" key="12">
    <source>
        <dbReference type="ARBA" id="ARBA00023170"/>
    </source>
</evidence>
<evidence type="ECO:0000256" key="15">
    <source>
        <dbReference type="ARBA" id="ARBA00046288"/>
    </source>
</evidence>
<dbReference type="FunFam" id="3.40.50.10140:FF:000003">
    <property type="entry name" value="Toll-like receptor 7"/>
    <property type="match status" value="1"/>
</dbReference>
<evidence type="ECO:0000256" key="6">
    <source>
        <dbReference type="ARBA" id="ARBA00022729"/>
    </source>
</evidence>
<evidence type="ECO:0000256" key="16">
    <source>
        <dbReference type="SAM" id="Phobius"/>
    </source>
</evidence>
<reference evidence="18" key="2">
    <citation type="submission" date="2025-08" db="UniProtKB">
        <authorList>
            <consortium name="Ensembl"/>
        </authorList>
    </citation>
    <scope>IDENTIFICATION</scope>
</reference>
<dbReference type="GO" id="GO:1902533">
    <property type="term" value="P:positive regulation of intracellular signal transduction"/>
    <property type="evidence" value="ECO:0007669"/>
    <property type="project" value="UniProtKB-ARBA"/>
</dbReference>
<comment type="subcellular location">
    <subcellularLocation>
        <location evidence="15">Endomembrane system</location>
        <topology evidence="15">Single-pass type I membrane protein</topology>
    </subcellularLocation>
    <subcellularLocation>
        <location evidence="1">Endosome</location>
    </subcellularLocation>
</comment>
<evidence type="ECO:0000256" key="1">
    <source>
        <dbReference type="ARBA" id="ARBA00004177"/>
    </source>
</evidence>
<dbReference type="PANTHER" id="PTHR47410">
    <property type="entry name" value="TOLL-LIKE RECEPTOR 7-RELATED"/>
    <property type="match status" value="1"/>
</dbReference>
<evidence type="ECO:0000256" key="3">
    <source>
        <dbReference type="ARBA" id="ARBA00022588"/>
    </source>
</evidence>
<evidence type="ECO:0000313" key="19">
    <source>
        <dbReference type="Proteomes" id="UP000694580"/>
    </source>
</evidence>
<evidence type="ECO:0000256" key="4">
    <source>
        <dbReference type="ARBA" id="ARBA00022614"/>
    </source>
</evidence>
<dbReference type="SUPFAM" id="SSF52200">
    <property type="entry name" value="Toll/Interleukin receptor TIR domain"/>
    <property type="match status" value="1"/>
</dbReference>
<evidence type="ECO:0000256" key="8">
    <source>
        <dbReference type="ARBA" id="ARBA00022753"/>
    </source>
</evidence>
<keyword evidence="7" id="KW-0677">Repeat</keyword>
<dbReference type="Pfam" id="PF13855">
    <property type="entry name" value="LRR_8"/>
    <property type="match status" value="4"/>
</dbReference>
<dbReference type="GeneTree" id="ENSGT00940000160879"/>
<dbReference type="GO" id="GO:0045087">
    <property type="term" value="P:innate immune response"/>
    <property type="evidence" value="ECO:0007669"/>
    <property type="project" value="UniProtKB-KW"/>
</dbReference>
<evidence type="ECO:0000256" key="5">
    <source>
        <dbReference type="ARBA" id="ARBA00022692"/>
    </source>
</evidence>
<dbReference type="Pfam" id="PF01582">
    <property type="entry name" value="TIR"/>
    <property type="match status" value="1"/>
</dbReference>
<dbReference type="InterPro" id="IPR032675">
    <property type="entry name" value="LRR_dom_sf"/>
</dbReference>
<sequence length="1038" mass="118986">ITFILLQVASCWSDLFCWVLFSLVISSFSGNPTTKLLRKVPCVVSINDTRQTVTFNCRDQGLRQVPDGIFKNVTTLILANNKISSLPPSAFSNMYNLLQLDLSWNRNLGNNVVLNVTRLEDLQLVGAGLQRIPRRLPSGLQVLNLDQNTLYHQPLTRKSFLSLKKIRKLSLSKNCFYGNQCQKKMHIEDQAFSSLTHLKVLRISYNNLSCIPRGLPVSLSELELASNFIQDISKDDFSRLWNLKSLKLEGNCPRCYNAPYPCIPCRNKSINIDGQAFDNLTKLELLHLGGNSLGAIKSAWFKHLKKLKHLFLSFNFLSEAIAEGAFLTLLPNLASFDISFNYDLKEYPKTLRLSQNFSQLVSLKTFLVKGYVFQEIIEDTLSPLKNLKHLSVLNLGINFIVRIDSEVFAKLPNVKLIYLSENRLYPVTGTTGTTKCTGFTATATAGPINHLNENELLHSSRRFVSPVKPQCFKSGRVLDLSRNNIFFISPKQFEGFGNISCLNLSRNSFSAALNGTEFSSLPNLTYLDLSFNKVDLAYDNAFAELKKLEVLDLSFNNHYFIVPGVTHNIRFLENLPALQVLNLSYNDIFTLTNKVMNSSSLRELQFQHNQLGVMWTEKGNTYHCIFKFLENLRYLDISHNGIENLTAKVFDNFPRNIKTLRISQNLLKDLEWSKLNNFHQLQELDLSYNYLYRVSSNISQNTRSLCRLDLSHNRISQLTDGFIQSAKSLRLLDLSYNKLRTVNGSTFPGGSGNSLEKLYLHGNPYSCTCDLMDFILWLENSDIDIPGMATGVTCMVPSQRKGQSVIFFDIRECIDHQAAFLIYIVCSLFIFWTMSIATVMHLFYWDASYVLYYIKAKLKGYQDLHSEESGYDAFVTYDTDDPLVSDWVLNHLRVHLEDGEEKLSLICLEERDWTPGRAVIDNLTQSIYHSRKTVFVLTESYVKSGRFKMAVYLAHQRLLDDNVDVIVLLLLEPVLQDSHFLRLRRRLCGKSILEWPRNPSAESWFWQCLRTAIQVDNQLMYNKVYARYFTNEKTHRTK</sequence>
<keyword evidence="12" id="KW-0675">Receptor</keyword>
<keyword evidence="19" id="KW-1185">Reference proteome</keyword>
<keyword evidence="3" id="KW-0399">Innate immunity</keyword>
<protein>
    <recommendedName>
        <fullName evidence="17">TIR domain-containing protein</fullName>
    </recommendedName>
</protein>
<reference evidence="18" key="3">
    <citation type="submission" date="2025-09" db="UniProtKB">
        <authorList>
            <consortium name="Ensembl"/>
        </authorList>
    </citation>
    <scope>IDENTIFICATION</scope>
</reference>
<keyword evidence="4" id="KW-0433">Leucine-rich repeat</keyword>
<dbReference type="GO" id="GO:0038187">
    <property type="term" value="F:pattern recognition receptor activity"/>
    <property type="evidence" value="ECO:0007669"/>
    <property type="project" value="TreeGrafter"/>
</dbReference>
<dbReference type="GO" id="GO:0005768">
    <property type="term" value="C:endosome"/>
    <property type="evidence" value="ECO:0007669"/>
    <property type="project" value="UniProtKB-SubCell"/>
</dbReference>
<dbReference type="InterPro" id="IPR035897">
    <property type="entry name" value="Toll_tir_struct_dom_sf"/>
</dbReference>
<evidence type="ECO:0000256" key="13">
    <source>
        <dbReference type="ARBA" id="ARBA00023180"/>
    </source>
</evidence>
<dbReference type="SUPFAM" id="SSF52058">
    <property type="entry name" value="L domain-like"/>
    <property type="match status" value="3"/>
</dbReference>
<keyword evidence="9" id="KW-0391">Immunity</keyword>
<evidence type="ECO:0000256" key="2">
    <source>
        <dbReference type="ARBA" id="ARBA00009634"/>
    </source>
</evidence>
<comment type="similarity">
    <text evidence="2">Belongs to the Toll-like receptor family.</text>
</comment>
<organism evidence="18 19">
    <name type="scientific">Denticeps clupeoides</name>
    <name type="common">denticle herring</name>
    <dbReference type="NCBI Taxonomy" id="299321"/>
    <lineage>
        <taxon>Eukaryota</taxon>
        <taxon>Metazoa</taxon>
        <taxon>Chordata</taxon>
        <taxon>Craniata</taxon>
        <taxon>Vertebrata</taxon>
        <taxon>Euteleostomi</taxon>
        <taxon>Actinopterygii</taxon>
        <taxon>Neopterygii</taxon>
        <taxon>Teleostei</taxon>
        <taxon>Clupei</taxon>
        <taxon>Clupeiformes</taxon>
        <taxon>Denticipitoidei</taxon>
        <taxon>Denticipitidae</taxon>
        <taxon>Denticeps</taxon>
    </lineage>
</organism>
<keyword evidence="6" id="KW-0732">Signal</keyword>
<reference evidence="18 19" key="1">
    <citation type="submission" date="2020-06" db="EMBL/GenBank/DDBJ databases">
        <authorList>
            <consortium name="Wellcome Sanger Institute Data Sharing"/>
        </authorList>
    </citation>
    <scope>NUCLEOTIDE SEQUENCE [LARGE SCALE GENOMIC DNA]</scope>
</reference>
<dbReference type="PROSITE" id="PS51450">
    <property type="entry name" value="LRR"/>
    <property type="match status" value="4"/>
</dbReference>
<dbReference type="GO" id="GO:0006954">
    <property type="term" value="P:inflammatory response"/>
    <property type="evidence" value="ECO:0007669"/>
    <property type="project" value="UniProtKB-KW"/>
</dbReference>
<proteinExistence type="inferred from homology"/>
<dbReference type="InterPro" id="IPR001611">
    <property type="entry name" value="Leu-rich_rpt"/>
</dbReference>
<dbReference type="Ensembl" id="ENSDCDT00010056679.1">
    <property type="protein sequence ID" value="ENSDCDP00010046476.1"/>
    <property type="gene ID" value="ENSDCDG00010028383.1"/>
</dbReference>
<dbReference type="Proteomes" id="UP000694580">
    <property type="component" value="Chromosome 9"/>
</dbReference>
<name>A0AAY4DQ23_9TELE</name>
<dbReference type="GO" id="GO:0002224">
    <property type="term" value="P:toll-like receptor signaling pathway"/>
    <property type="evidence" value="ECO:0007669"/>
    <property type="project" value="TreeGrafter"/>
</dbReference>
<dbReference type="Gene3D" id="3.80.10.10">
    <property type="entry name" value="Ribonuclease Inhibitor"/>
    <property type="match status" value="1"/>
</dbReference>
<keyword evidence="14" id="KW-0395">Inflammatory response</keyword>
<evidence type="ECO:0000256" key="9">
    <source>
        <dbReference type="ARBA" id="ARBA00022859"/>
    </source>
</evidence>
<dbReference type="SMART" id="SM00369">
    <property type="entry name" value="LRR_TYP"/>
    <property type="match status" value="15"/>
</dbReference>
<keyword evidence="11 16" id="KW-0472">Membrane</keyword>
<evidence type="ECO:0000256" key="11">
    <source>
        <dbReference type="ARBA" id="ARBA00023136"/>
    </source>
</evidence>
<evidence type="ECO:0000256" key="7">
    <source>
        <dbReference type="ARBA" id="ARBA00022737"/>
    </source>
</evidence>
<dbReference type="PROSITE" id="PS50104">
    <property type="entry name" value="TIR"/>
    <property type="match status" value="1"/>
</dbReference>
<feature type="transmembrane region" description="Helical" evidence="16">
    <location>
        <begin position="820"/>
        <end position="845"/>
    </location>
</feature>
<dbReference type="Gene3D" id="3.40.50.10140">
    <property type="entry name" value="Toll/interleukin-1 receptor homology (TIR) domain"/>
    <property type="match status" value="1"/>
</dbReference>
<evidence type="ECO:0000256" key="14">
    <source>
        <dbReference type="ARBA" id="ARBA00023198"/>
    </source>
</evidence>
<dbReference type="SMART" id="SM00365">
    <property type="entry name" value="LRR_SD22"/>
    <property type="match status" value="7"/>
</dbReference>
<dbReference type="AlphaFoldDB" id="A0AAY4DQ23"/>
<dbReference type="GO" id="GO:0007249">
    <property type="term" value="P:canonical NF-kappaB signal transduction"/>
    <property type="evidence" value="ECO:0007669"/>
    <property type="project" value="TreeGrafter"/>
</dbReference>
<dbReference type="PRINTS" id="PR01537">
    <property type="entry name" value="INTRLKN1R1F"/>
</dbReference>
<dbReference type="SMART" id="SM00255">
    <property type="entry name" value="TIR"/>
    <property type="match status" value="1"/>
</dbReference>
<dbReference type="GO" id="GO:0051607">
    <property type="term" value="P:defense response to virus"/>
    <property type="evidence" value="ECO:0007669"/>
    <property type="project" value="TreeGrafter"/>
</dbReference>
<dbReference type="GO" id="GO:0032755">
    <property type="term" value="P:positive regulation of interleukin-6 production"/>
    <property type="evidence" value="ECO:0007669"/>
    <property type="project" value="TreeGrafter"/>
</dbReference>
<accession>A0AAY4DQ23</accession>
<dbReference type="InterPro" id="IPR000157">
    <property type="entry name" value="TIR_dom"/>
</dbReference>
<keyword evidence="8" id="KW-0967">Endosome</keyword>
<dbReference type="InterPro" id="IPR003591">
    <property type="entry name" value="Leu-rich_rpt_typical-subtyp"/>
</dbReference>
<keyword evidence="13" id="KW-0325">Glycoprotein</keyword>
<feature type="domain" description="TIR" evidence="17">
    <location>
        <begin position="869"/>
        <end position="1013"/>
    </location>
</feature>